<dbReference type="Gramene" id="Ma08_t14780.3">
    <property type="protein sequence ID" value="Ma08_p14780.3"/>
    <property type="gene ID" value="Ma08_g14780"/>
</dbReference>
<evidence type="ECO:0000259" key="1">
    <source>
        <dbReference type="PROSITE" id="PS51335"/>
    </source>
</evidence>
<dbReference type="PANTHER" id="PTHR12771:SF3">
    <property type="entry name" value="ELMO_CED-12 FAMILY PROTEIN"/>
    <property type="match status" value="1"/>
</dbReference>
<dbReference type="InterPro" id="IPR050868">
    <property type="entry name" value="ELMO_domain-containing"/>
</dbReference>
<keyword evidence="4" id="KW-1185">Reference proteome</keyword>
<dbReference type="PANTHER" id="PTHR12771">
    <property type="entry name" value="ENGULFMENT AND CELL MOTILITY"/>
    <property type="match status" value="1"/>
</dbReference>
<feature type="domain" description="ELMO" evidence="1">
    <location>
        <begin position="54"/>
        <end position="113"/>
    </location>
</feature>
<dbReference type="Proteomes" id="UP000012960">
    <property type="component" value="Unplaced"/>
</dbReference>
<dbReference type="EnsemblPlants" id="Ma08_t14780.2">
    <property type="protein sequence ID" value="Ma08_p14780.2"/>
    <property type="gene ID" value="Ma08_g14780"/>
</dbReference>
<dbReference type="InParanoid" id="A0A804K6N2"/>
<protein>
    <submittedName>
        <fullName evidence="2">(wild Malaysian banana) hypothetical protein</fullName>
    </submittedName>
</protein>
<evidence type="ECO:0000313" key="4">
    <source>
        <dbReference type="Proteomes" id="UP000012960"/>
    </source>
</evidence>
<dbReference type="EMBL" id="HG996472">
    <property type="protein sequence ID" value="CAG1831588.1"/>
    <property type="molecule type" value="Genomic_DNA"/>
</dbReference>
<dbReference type="InterPro" id="IPR006816">
    <property type="entry name" value="ELMO_dom"/>
</dbReference>
<dbReference type="PROSITE" id="PS51335">
    <property type="entry name" value="ELMO"/>
    <property type="match status" value="1"/>
</dbReference>
<dbReference type="AlphaFoldDB" id="A0A804K6N2"/>
<accession>A0A804K6N2</accession>
<evidence type="ECO:0000313" key="3">
    <source>
        <dbReference type="EnsemblPlants" id="Ma08_p14780.3"/>
    </source>
</evidence>
<gene>
    <name evidence="2" type="ORF">GSMUA_348420.1</name>
</gene>
<organism evidence="3 4">
    <name type="scientific">Musa acuminata subsp. malaccensis</name>
    <name type="common">Wild banana</name>
    <name type="synonym">Musa malaccensis</name>
    <dbReference type="NCBI Taxonomy" id="214687"/>
    <lineage>
        <taxon>Eukaryota</taxon>
        <taxon>Viridiplantae</taxon>
        <taxon>Streptophyta</taxon>
        <taxon>Embryophyta</taxon>
        <taxon>Tracheophyta</taxon>
        <taxon>Spermatophyta</taxon>
        <taxon>Magnoliopsida</taxon>
        <taxon>Liliopsida</taxon>
        <taxon>Zingiberales</taxon>
        <taxon>Musaceae</taxon>
        <taxon>Musa</taxon>
    </lineage>
</organism>
<name>A0A804K6N2_MUSAM</name>
<evidence type="ECO:0000313" key="2">
    <source>
        <dbReference type="EMBL" id="CAG1831588.1"/>
    </source>
</evidence>
<dbReference type="Gramene" id="Ma08_t14780.2">
    <property type="protein sequence ID" value="Ma08_p14780.2"/>
    <property type="gene ID" value="Ma08_g14780"/>
</dbReference>
<dbReference type="EnsemblPlants" id="Ma08_t14780.3">
    <property type="protein sequence ID" value="Ma08_p14780.3"/>
    <property type="gene ID" value="Ma08_g14780"/>
</dbReference>
<reference evidence="2" key="1">
    <citation type="submission" date="2021-03" db="EMBL/GenBank/DDBJ databases">
        <authorList>
            <consortium name="Genoscope - CEA"/>
            <person name="William W."/>
        </authorList>
    </citation>
    <scope>NUCLEOTIDE SEQUENCE</scope>
    <source>
        <strain evidence="2">Doubled-haploid Pahang</strain>
    </source>
</reference>
<sequence length="113" mass="13091">MTRGHVVNFQLKKIEHFMLNSRHRLILLPCSLDEIRLQKLKECLNVPFDECHADHQEALRALRHASFPEVKLTGLKSEQWKDMGWQGPNPSTDFRVDLLEPSSMESVHDEGCV</sequence>
<proteinExistence type="predicted"/>
<dbReference type="Pfam" id="PF04727">
    <property type="entry name" value="ELMO_CED12"/>
    <property type="match status" value="1"/>
</dbReference>
<reference evidence="3" key="2">
    <citation type="submission" date="2021-05" db="UniProtKB">
        <authorList>
            <consortium name="EnsemblPlants"/>
        </authorList>
    </citation>
    <scope>IDENTIFICATION</scope>
    <source>
        <strain evidence="3">subsp. malaccensis</strain>
    </source>
</reference>